<sequence>MTGRTLVFSRENLAVLPPGQAADQGESVTDQSLPSAHRNLLRVLERLKGDRTWADVERLCHVDGSAIRRARQGRGMSQNLAAALDRGLGGRNILTEAWRAYDDERHGRNDCPRVDEEVDPTNRRDLLAGLIASAGEITVRIRTGRTAPGRGDLLLLQHAIRTVTETYGVTPHAALLPVVGQHWHLAEGIVADAWKSDRLRPAFRVAAGQLAYLLSRLTFNMGDPAGSATFLELAEEHAVGTSDPALSSAVTTMWSTLHFYAGDYREAAVVAAEGRRWGYSYDTATLAAYEARALGALGNETGAMRALELMDRSPNPAVPEPSGEPYTAAWGQLIAGGTLARLGRHDEALPITAASVAAYEGRPDASYEMHANALLAHARALLSADVPAAADAASQALDLVAGRPTYTVWARAGELAGIMAPHRSVQAVTELHGRMHDAPAMLALTAGPAS</sequence>
<dbReference type="AlphaFoldDB" id="E3J700"/>
<accession>E3J700</accession>
<dbReference type="KEGG" id="fri:FraEuI1c_5232"/>
<protein>
    <submittedName>
        <fullName evidence="1">Putative HTH-type transcriptional regulator</fullName>
    </submittedName>
</protein>
<dbReference type="InParanoid" id="E3J700"/>
<dbReference type="STRING" id="298654.FraEuI1c_5232"/>
<dbReference type="Proteomes" id="UP000002484">
    <property type="component" value="Chromosome"/>
</dbReference>
<proteinExistence type="predicted"/>
<gene>
    <name evidence="1" type="ordered locus">FraEuI1c_5232</name>
</gene>
<evidence type="ECO:0000313" key="1">
    <source>
        <dbReference type="EMBL" id="ADP83220.1"/>
    </source>
</evidence>
<keyword evidence="2" id="KW-1185">Reference proteome</keyword>
<name>E3J700_PSEI1</name>
<dbReference type="EMBL" id="CP002299">
    <property type="protein sequence ID" value="ADP83220.1"/>
    <property type="molecule type" value="Genomic_DNA"/>
</dbReference>
<reference evidence="1 2" key="1">
    <citation type="submission" date="2010-10" db="EMBL/GenBank/DDBJ databases">
        <title>Complete sequence of Frankia sp. EuI1c.</title>
        <authorList>
            <consortium name="US DOE Joint Genome Institute"/>
            <person name="Lucas S."/>
            <person name="Copeland A."/>
            <person name="Lapidus A."/>
            <person name="Cheng J.-F."/>
            <person name="Bruce D."/>
            <person name="Goodwin L."/>
            <person name="Pitluck S."/>
            <person name="Chertkov O."/>
            <person name="Detter J.C."/>
            <person name="Han C."/>
            <person name="Tapia R."/>
            <person name="Land M."/>
            <person name="Hauser L."/>
            <person name="Jeffries C."/>
            <person name="Kyrpides N."/>
            <person name="Ivanova N."/>
            <person name="Mikhailova N."/>
            <person name="Beauchemin N."/>
            <person name="Sen A."/>
            <person name="Sur S.A."/>
            <person name="Gtari M."/>
            <person name="Wall L."/>
            <person name="Tisa L."/>
            <person name="Woyke T."/>
        </authorList>
    </citation>
    <scope>NUCLEOTIDE SEQUENCE [LARGE SCALE GENOMIC DNA]</scope>
    <source>
        <strain evidence="2">DSM 45817 / CECT 9037 / EuI1c</strain>
    </source>
</reference>
<organism evidence="1 2">
    <name type="scientific">Pseudofrankia inefficax (strain DSM 45817 / CECT 9037 / DDB 130130 / EuI1c)</name>
    <name type="common">Frankia inefficax</name>
    <dbReference type="NCBI Taxonomy" id="298654"/>
    <lineage>
        <taxon>Bacteria</taxon>
        <taxon>Bacillati</taxon>
        <taxon>Actinomycetota</taxon>
        <taxon>Actinomycetes</taxon>
        <taxon>Frankiales</taxon>
        <taxon>Frankiaceae</taxon>
        <taxon>Pseudofrankia</taxon>
    </lineage>
</organism>
<dbReference type="HOGENOM" id="CLU_045955_1_0_11"/>
<evidence type="ECO:0000313" key="2">
    <source>
        <dbReference type="Proteomes" id="UP000002484"/>
    </source>
</evidence>